<reference evidence="9" key="1">
    <citation type="submission" date="2020-12" db="EMBL/GenBank/DDBJ databases">
        <title>Leucobacter sp. CAS1, isolated from Chromium sludge.</title>
        <authorList>
            <person name="Xu Z."/>
        </authorList>
    </citation>
    <scope>NUCLEOTIDE SEQUENCE</scope>
    <source>
        <strain evidence="9">CSA1</strain>
    </source>
</reference>
<dbReference type="PANTHER" id="PTHR43163:SF6">
    <property type="entry name" value="DIPEPTIDE TRANSPORT SYSTEM PERMEASE PROTEIN DPPB-RELATED"/>
    <property type="match status" value="1"/>
</dbReference>
<feature type="domain" description="ABC transmembrane type-1" evidence="8">
    <location>
        <begin position="97"/>
        <end position="323"/>
    </location>
</feature>
<proteinExistence type="inferred from homology"/>
<evidence type="ECO:0000256" key="4">
    <source>
        <dbReference type="ARBA" id="ARBA00022692"/>
    </source>
</evidence>
<dbReference type="PROSITE" id="PS50928">
    <property type="entry name" value="ABC_TM1"/>
    <property type="match status" value="1"/>
</dbReference>
<evidence type="ECO:0000256" key="1">
    <source>
        <dbReference type="ARBA" id="ARBA00004651"/>
    </source>
</evidence>
<evidence type="ECO:0000313" key="9">
    <source>
        <dbReference type="EMBL" id="MBK0417486.1"/>
    </source>
</evidence>
<feature type="transmembrane region" description="Helical" evidence="7">
    <location>
        <begin position="200"/>
        <end position="220"/>
    </location>
</feature>
<evidence type="ECO:0000256" key="7">
    <source>
        <dbReference type="RuleBase" id="RU363032"/>
    </source>
</evidence>
<dbReference type="EMBL" id="JAEHOH010000001">
    <property type="protein sequence ID" value="MBK0417486.1"/>
    <property type="molecule type" value="Genomic_DNA"/>
</dbReference>
<dbReference type="Gene3D" id="1.10.3720.10">
    <property type="entry name" value="MetI-like"/>
    <property type="match status" value="1"/>
</dbReference>
<evidence type="ECO:0000313" key="10">
    <source>
        <dbReference type="Proteomes" id="UP000608530"/>
    </source>
</evidence>
<comment type="similarity">
    <text evidence="7">Belongs to the binding-protein-dependent transport system permease family.</text>
</comment>
<dbReference type="CDD" id="cd06261">
    <property type="entry name" value="TM_PBP2"/>
    <property type="match status" value="1"/>
</dbReference>
<dbReference type="InterPro" id="IPR045621">
    <property type="entry name" value="BPD_transp_1_N"/>
</dbReference>
<evidence type="ECO:0000259" key="8">
    <source>
        <dbReference type="PROSITE" id="PS50928"/>
    </source>
</evidence>
<dbReference type="GO" id="GO:0005886">
    <property type="term" value="C:plasma membrane"/>
    <property type="evidence" value="ECO:0007669"/>
    <property type="project" value="UniProtKB-SubCell"/>
</dbReference>
<dbReference type="Pfam" id="PF19300">
    <property type="entry name" value="BPD_transp_1_N"/>
    <property type="match status" value="1"/>
</dbReference>
<organism evidence="9 10">
    <name type="scientific">Leucobacter chromiisoli</name>
    <dbReference type="NCBI Taxonomy" id="2796471"/>
    <lineage>
        <taxon>Bacteria</taxon>
        <taxon>Bacillati</taxon>
        <taxon>Actinomycetota</taxon>
        <taxon>Actinomycetes</taxon>
        <taxon>Micrococcales</taxon>
        <taxon>Microbacteriaceae</taxon>
        <taxon>Leucobacter</taxon>
    </lineage>
</organism>
<keyword evidence="6 7" id="KW-0472">Membrane</keyword>
<evidence type="ECO:0000256" key="3">
    <source>
        <dbReference type="ARBA" id="ARBA00022475"/>
    </source>
</evidence>
<evidence type="ECO:0000256" key="2">
    <source>
        <dbReference type="ARBA" id="ARBA00022448"/>
    </source>
</evidence>
<dbReference type="GO" id="GO:0071916">
    <property type="term" value="F:dipeptide transmembrane transporter activity"/>
    <property type="evidence" value="ECO:0007669"/>
    <property type="project" value="TreeGrafter"/>
</dbReference>
<dbReference type="InterPro" id="IPR035906">
    <property type="entry name" value="MetI-like_sf"/>
</dbReference>
<keyword evidence="3" id="KW-1003">Cell membrane</keyword>
<comment type="caution">
    <text evidence="9">The sequence shown here is derived from an EMBL/GenBank/DDBJ whole genome shotgun (WGS) entry which is preliminary data.</text>
</comment>
<evidence type="ECO:0000256" key="5">
    <source>
        <dbReference type="ARBA" id="ARBA00022989"/>
    </source>
</evidence>
<dbReference type="Proteomes" id="UP000608530">
    <property type="component" value="Unassembled WGS sequence"/>
</dbReference>
<dbReference type="InterPro" id="IPR000515">
    <property type="entry name" value="MetI-like"/>
</dbReference>
<keyword evidence="2 7" id="KW-0813">Transport</keyword>
<sequence>MRLLRYLGLRLALIVPVLFGVIVLVFLLVRVLPGDPVQAFVTPSSTQEDIEAIRARLGLDIPLWQQFLVYLRGLFVGDLGTSIQSGTPVATELATRLAPTLELVFLSVGVALVLSIIVGVWSAMRVNRPFDHMSRVTSLVGTALPEFWLGLVLIVVGYQTLHWFPAPSGRLDRSVELAPLTGAELLDATLTLNGPAFVSALQHLALPMLTIVIGVSASLMRSVRAAALQIRASAPWQTATAHGVRGNALFAGYLMRGTLSRIPTLVAIVLGNVLGGVVLVEYVFAWEGMGQWLLRGLLVRDYPVVQAGVVIIALVYAFAYLIADLIHAALDPRVRL</sequence>
<protein>
    <submittedName>
        <fullName evidence="9">ABC transporter permease</fullName>
    </submittedName>
</protein>
<dbReference type="PANTHER" id="PTHR43163">
    <property type="entry name" value="DIPEPTIDE TRANSPORT SYSTEM PERMEASE PROTEIN DPPB-RELATED"/>
    <property type="match status" value="1"/>
</dbReference>
<feature type="transmembrane region" description="Helical" evidence="7">
    <location>
        <begin position="136"/>
        <end position="158"/>
    </location>
</feature>
<dbReference type="Pfam" id="PF00528">
    <property type="entry name" value="BPD_transp_1"/>
    <property type="match status" value="1"/>
</dbReference>
<dbReference type="AlphaFoldDB" id="A0A934UTL3"/>
<keyword evidence="4 7" id="KW-0812">Transmembrane</keyword>
<keyword evidence="10" id="KW-1185">Reference proteome</keyword>
<accession>A0A934UTL3</accession>
<dbReference type="SUPFAM" id="SSF161098">
    <property type="entry name" value="MetI-like"/>
    <property type="match status" value="1"/>
</dbReference>
<name>A0A934UTL3_9MICO</name>
<feature type="transmembrane region" description="Helical" evidence="7">
    <location>
        <begin position="7"/>
        <end position="29"/>
    </location>
</feature>
<keyword evidence="5 7" id="KW-1133">Transmembrane helix</keyword>
<feature type="transmembrane region" description="Helical" evidence="7">
    <location>
        <begin position="103"/>
        <end position="124"/>
    </location>
</feature>
<feature type="transmembrane region" description="Helical" evidence="7">
    <location>
        <begin position="305"/>
        <end position="330"/>
    </location>
</feature>
<comment type="subcellular location">
    <subcellularLocation>
        <location evidence="1 7">Cell membrane</location>
        <topology evidence="1 7">Multi-pass membrane protein</topology>
    </subcellularLocation>
</comment>
<gene>
    <name evidence="9" type="ORF">JD276_00335</name>
</gene>
<dbReference type="RefSeq" id="WP_200112625.1">
    <property type="nucleotide sequence ID" value="NZ_JAEHOH010000001.1"/>
</dbReference>
<evidence type="ECO:0000256" key="6">
    <source>
        <dbReference type="ARBA" id="ARBA00023136"/>
    </source>
</evidence>
<feature type="transmembrane region" description="Helical" evidence="7">
    <location>
        <begin position="265"/>
        <end position="285"/>
    </location>
</feature>